<dbReference type="InterPro" id="IPR023997">
    <property type="entry name" value="TonB-dep_OMP_SusC/RagA_CS"/>
</dbReference>
<dbReference type="RefSeq" id="WP_005848980.1">
    <property type="nucleotide sequence ID" value="NZ_JACBPY010000037.1"/>
</dbReference>
<dbReference type="InterPro" id="IPR036942">
    <property type="entry name" value="Beta-barrel_TonB_sf"/>
</dbReference>
<comment type="caution">
    <text evidence="13">The sequence shown here is derived from an EMBL/GenBank/DDBJ whole genome shotgun (WGS) entry which is preliminary data.</text>
</comment>
<evidence type="ECO:0000256" key="3">
    <source>
        <dbReference type="ARBA" id="ARBA00022452"/>
    </source>
</evidence>
<feature type="domain" description="TonB-dependent receptor-like beta-barrel" evidence="11">
    <location>
        <begin position="505"/>
        <end position="1032"/>
    </location>
</feature>
<keyword evidence="6 8" id="KW-0472">Membrane</keyword>
<evidence type="ECO:0000313" key="13">
    <source>
        <dbReference type="EMBL" id="KAB3566161.1"/>
    </source>
</evidence>
<evidence type="ECO:0000256" key="10">
    <source>
        <dbReference type="SAM" id="SignalP"/>
    </source>
</evidence>
<evidence type="ECO:0000259" key="12">
    <source>
        <dbReference type="Pfam" id="PF07715"/>
    </source>
</evidence>
<dbReference type="GO" id="GO:0009279">
    <property type="term" value="C:cell outer membrane"/>
    <property type="evidence" value="ECO:0007669"/>
    <property type="project" value="UniProtKB-SubCell"/>
</dbReference>
<keyword evidence="3 8" id="KW-1134">Transmembrane beta strand</keyword>
<accession>A0A396F2B6</accession>
<name>A0A396F2B6_PHOVU</name>
<evidence type="ECO:0000256" key="1">
    <source>
        <dbReference type="ARBA" id="ARBA00004571"/>
    </source>
</evidence>
<feature type="chain" id="PRO_5030071733" evidence="10">
    <location>
        <begin position="23"/>
        <end position="1074"/>
    </location>
</feature>
<protein>
    <submittedName>
        <fullName evidence="13">TonB-dependent receptor</fullName>
    </submittedName>
</protein>
<keyword evidence="7 8" id="KW-0998">Cell outer membrane</keyword>
<evidence type="ECO:0000256" key="6">
    <source>
        <dbReference type="ARBA" id="ARBA00023136"/>
    </source>
</evidence>
<evidence type="ECO:0000256" key="8">
    <source>
        <dbReference type="PROSITE-ProRule" id="PRU01360"/>
    </source>
</evidence>
<organism evidence="13 14">
    <name type="scientific">Phocaeicola vulgatus</name>
    <name type="common">Bacteroides vulgatus</name>
    <dbReference type="NCBI Taxonomy" id="821"/>
    <lineage>
        <taxon>Bacteria</taxon>
        <taxon>Pseudomonadati</taxon>
        <taxon>Bacteroidota</taxon>
        <taxon>Bacteroidia</taxon>
        <taxon>Bacteroidales</taxon>
        <taxon>Bacteroidaceae</taxon>
        <taxon>Phocaeicola</taxon>
    </lineage>
</organism>
<evidence type="ECO:0000259" key="11">
    <source>
        <dbReference type="Pfam" id="PF00593"/>
    </source>
</evidence>
<dbReference type="EMBL" id="WCZM01000028">
    <property type="protein sequence ID" value="KAB3566161.1"/>
    <property type="molecule type" value="Genomic_DNA"/>
</dbReference>
<keyword evidence="2 8" id="KW-0813">Transport</keyword>
<dbReference type="FunFam" id="2.60.40.1120:FF:000003">
    <property type="entry name" value="Outer membrane protein Omp121"/>
    <property type="match status" value="1"/>
</dbReference>
<sequence>MRKKIISAMLICAGFPVGSLYAVHPAPVTRIQSVQQNGACTGVVKDASGEAVIGASVTVDGTTNGTITDLDGNFSLPNVPKGSTIKISFVGYKTLEVKWNGSPLNIILKEDSEMLDEVVVVGYGTQKKVNVTGAVSMVGAEVIESRPVANVTQALQGAVPGLNLTVGGNGGDLNSGMNINIRGAGSIGSGSTDKPLILIDGIEGDLNTLNPNDVESVSVLKDAASASIYGSRAAFGVILVTTKSGKAGKVRVNYSGDVRFSTATQTPDMVDSYRFATYFNAASINNGGQAQFNEEQMEKILKFQRGEFNDPTQPEYYGTTANLDNKKWNNYGGAFANTDWFDEFYKKNVPSTQHNISLSGGSEKINWSVSGSFLKQNGLIRHGHDELDRYTVNSKIGAEIASWIRLDYNTKWTRTDYEKPQYLTGLFFHNIARRWPTCPAIDPNGHWMDGMEIAELEDGGVTSEHKDWFTQQLKFTITPLEGWNIYAEGAMRTSNEKKTTSKIPVYSYDIDGNSYLRDSGYGTVSNVYDNRFRQNYYAVNVYTDYTRNFGLHNGKIMVGLNYERYDQDNLWGSGDKLTTTDKPFLSQAQENMKTGDGYWNRATAGYFARLNYDYDGKYLAEFNIRYDGSSRFLSNNRWAWFPSVSLGWNMAREKFFKPLSNAISTFKIRASWGQLGNTSSKYETFWDWYPFYQEQGTGTANSGWLIDGQRVNTASLPGIVNSTMTWETVETWDIGFDLAAFNNRLTATFDWYRRTTKDMIGPAPVLGSMLGTDAPKTNNCNMRTSGWELEIGWRDQIQDFKYGVRFNLSDNKSKIISYPFDGEFGNQGIYGYYNGKELGELWGYTSVGLAQSDEEMKEWLTSNKPNWGSKWQAGDVKYKDLTGEGEVTPGASTLENHGDLKRIGNNSPRYRVGLNLDAAWKGIDFSIFFQGVLKRDWMFDAGDPYFWGAGSGMWQAACFEEHMDYWTPENTDAYYPKPYFNETKNQQAQDAYMQKASYLRCKNIQLGYTLPTHITEKAGISNCRIYLSCDNLFTITGLSSVYDPEAFGSYDGYGTSGKTYPLQRTISVGVNLNF</sequence>
<proteinExistence type="inferred from homology"/>
<keyword evidence="10" id="KW-0732">Signal</keyword>
<reference evidence="13 14" key="1">
    <citation type="journal article" date="2019" name="Nat. Med.">
        <title>A library of human gut bacterial isolates paired with longitudinal multiomics data enables mechanistic microbiome research.</title>
        <authorList>
            <person name="Poyet M."/>
            <person name="Groussin M."/>
            <person name="Gibbons S.M."/>
            <person name="Avila-Pacheco J."/>
            <person name="Jiang X."/>
            <person name="Kearney S.M."/>
            <person name="Perrotta A.R."/>
            <person name="Berdy B."/>
            <person name="Zhao S."/>
            <person name="Lieberman T.D."/>
            <person name="Swanson P.K."/>
            <person name="Smith M."/>
            <person name="Roesemann S."/>
            <person name="Alexander J.E."/>
            <person name="Rich S.A."/>
            <person name="Livny J."/>
            <person name="Vlamakis H."/>
            <person name="Clish C."/>
            <person name="Bullock K."/>
            <person name="Deik A."/>
            <person name="Scott J."/>
            <person name="Pierce K.A."/>
            <person name="Xavier R.J."/>
            <person name="Alm E.J."/>
        </authorList>
    </citation>
    <scope>NUCLEOTIDE SEQUENCE [LARGE SCALE GENOMIC DNA]</scope>
    <source>
        <strain evidence="13 14">BIOML-A73</strain>
    </source>
</reference>
<keyword evidence="13" id="KW-0675">Receptor</keyword>
<dbReference type="InterPro" id="IPR008969">
    <property type="entry name" value="CarboxyPept-like_regulatory"/>
</dbReference>
<dbReference type="InterPro" id="IPR000531">
    <property type="entry name" value="Beta-barrel_TonB"/>
</dbReference>
<evidence type="ECO:0000256" key="4">
    <source>
        <dbReference type="ARBA" id="ARBA00022692"/>
    </source>
</evidence>
<evidence type="ECO:0000256" key="9">
    <source>
        <dbReference type="RuleBase" id="RU003357"/>
    </source>
</evidence>
<dbReference type="SUPFAM" id="SSF49464">
    <property type="entry name" value="Carboxypeptidase regulatory domain-like"/>
    <property type="match status" value="1"/>
</dbReference>
<evidence type="ECO:0000256" key="7">
    <source>
        <dbReference type="ARBA" id="ARBA00023237"/>
    </source>
</evidence>
<evidence type="ECO:0000313" key="14">
    <source>
        <dbReference type="Proteomes" id="UP000433382"/>
    </source>
</evidence>
<dbReference type="Pfam" id="PF00593">
    <property type="entry name" value="TonB_dep_Rec_b-barrel"/>
    <property type="match status" value="1"/>
</dbReference>
<dbReference type="PROSITE" id="PS52016">
    <property type="entry name" value="TONB_DEPENDENT_REC_3"/>
    <property type="match status" value="1"/>
</dbReference>
<dbReference type="Gene3D" id="2.60.40.1120">
    <property type="entry name" value="Carboxypeptidase-like, regulatory domain"/>
    <property type="match status" value="1"/>
</dbReference>
<dbReference type="InterPro" id="IPR012910">
    <property type="entry name" value="Plug_dom"/>
</dbReference>
<dbReference type="InterPro" id="IPR023996">
    <property type="entry name" value="TonB-dep_OMP_SusC/RagA"/>
</dbReference>
<comment type="similarity">
    <text evidence="8 9">Belongs to the TonB-dependent receptor family.</text>
</comment>
<gene>
    <name evidence="13" type="ORF">GAY01_17170</name>
</gene>
<evidence type="ECO:0000256" key="5">
    <source>
        <dbReference type="ARBA" id="ARBA00023077"/>
    </source>
</evidence>
<feature type="domain" description="TonB-dependent receptor plug" evidence="12">
    <location>
        <begin position="128"/>
        <end position="237"/>
    </location>
</feature>
<dbReference type="InterPro" id="IPR037066">
    <property type="entry name" value="Plug_dom_sf"/>
</dbReference>
<dbReference type="NCBIfam" id="TIGR04056">
    <property type="entry name" value="OMP_RagA_SusC"/>
    <property type="match status" value="1"/>
</dbReference>
<dbReference type="NCBIfam" id="TIGR04057">
    <property type="entry name" value="SusC_RagA_signa"/>
    <property type="match status" value="1"/>
</dbReference>
<dbReference type="AlphaFoldDB" id="A0A396F2B6"/>
<dbReference type="Pfam" id="PF07715">
    <property type="entry name" value="Plug"/>
    <property type="match status" value="1"/>
</dbReference>
<dbReference type="Gene3D" id="2.40.170.20">
    <property type="entry name" value="TonB-dependent receptor, beta-barrel domain"/>
    <property type="match status" value="1"/>
</dbReference>
<dbReference type="Proteomes" id="UP000433382">
    <property type="component" value="Unassembled WGS sequence"/>
</dbReference>
<feature type="signal peptide" evidence="10">
    <location>
        <begin position="1"/>
        <end position="22"/>
    </location>
</feature>
<keyword evidence="4 8" id="KW-0812">Transmembrane</keyword>
<dbReference type="Gene3D" id="2.170.130.10">
    <property type="entry name" value="TonB-dependent receptor, plug domain"/>
    <property type="match status" value="1"/>
</dbReference>
<dbReference type="SUPFAM" id="SSF56935">
    <property type="entry name" value="Porins"/>
    <property type="match status" value="1"/>
</dbReference>
<comment type="subcellular location">
    <subcellularLocation>
        <location evidence="1 8">Cell outer membrane</location>
        <topology evidence="1 8">Multi-pass membrane protein</topology>
    </subcellularLocation>
</comment>
<evidence type="ECO:0000256" key="2">
    <source>
        <dbReference type="ARBA" id="ARBA00022448"/>
    </source>
</evidence>
<dbReference type="InterPro" id="IPR039426">
    <property type="entry name" value="TonB-dep_rcpt-like"/>
</dbReference>
<dbReference type="Pfam" id="PF13715">
    <property type="entry name" value="CarbopepD_reg_2"/>
    <property type="match status" value="1"/>
</dbReference>
<keyword evidence="5 9" id="KW-0798">TonB box</keyword>